<keyword evidence="2" id="KW-1277">Toxin-antitoxin system</keyword>
<dbReference type="GO" id="GO:0004518">
    <property type="term" value="F:nuclease activity"/>
    <property type="evidence" value="ECO:0007669"/>
    <property type="project" value="UniProtKB-KW"/>
</dbReference>
<dbReference type="OrthoDB" id="7188375at2"/>
<evidence type="ECO:0000256" key="7">
    <source>
        <dbReference type="ARBA" id="ARBA00038093"/>
    </source>
</evidence>
<gene>
    <name evidence="9" type="ORF">BHE75_03685</name>
</gene>
<accession>A0A1S1HHF2</accession>
<dbReference type="PANTHER" id="PTHR33653">
    <property type="entry name" value="RIBONUCLEASE VAPC2"/>
    <property type="match status" value="1"/>
</dbReference>
<name>A0A1S1HHF2_9SPHN</name>
<dbReference type="InterPro" id="IPR050556">
    <property type="entry name" value="Type_II_TA_system_RNase"/>
</dbReference>
<keyword evidence="3" id="KW-0540">Nuclease</keyword>
<protein>
    <recommendedName>
        <fullName evidence="8">PIN domain-containing protein</fullName>
    </recommendedName>
</protein>
<proteinExistence type="inferred from homology"/>
<organism evidence="9 10">
    <name type="scientific">Edaphosphingomonas haloaromaticamans</name>
    <dbReference type="NCBI Taxonomy" id="653954"/>
    <lineage>
        <taxon>Bacteria</taxon>
        <taxon>Pseudomonadati</taxon>
        <taxon>Pseudomonadota</taxon>
        <taxon>Alphaproteobacteria</taxon>
        <taxon>Sphingomonadales</taxon>
        <taxon>Rhizorhabdaceae</taxon>
        <taxon>Edaphosphingomonas</taxon>
    </lineage>
</organism>
<dbReference type="InterPro" id="IPR029060">
    <property type="entry name" value="PIN-like_dom_sf"/>
</dbReference>
<reference evidence="9 10" key="1">
    <citation type="submission" date="2016-09" db="EMBL/GenBank/DDBJ databases">
        <title>Metabolic pathway, cell adaptation mechanisms and a novel monoxygenase revealed through proteogenomic-transcription analysis of a Sphingomonas haloaromaticamans strain degrading the fungicide ortho-phenylphenol.</title>
        <authorList>
            <person name="Perruchon C."/>
            <person name="Papadopoulou E.S."/>
            <person name="Rousidou C."/>
            <person name="Vasileiadis S."/>
            <person name="Tanou G."/>
            <person name="Amoutzias G."/>
            <person name="Molassiotis A."/>
            <person name="Karpouzas D.G."/>
        </authorList>
    </citation>
    <scope>NUCLEOTIDE SEQUENCE [LARGE SCALE GENOMIC DNA]</scope>
    <source>
        <strain evidence="9 10">P3</strain>
    </source>
</reference>
<dbReference type="InterPro" id="IPR002716">
    <property type="entry name" value="PIN_dom"/>
</dbReference>
<dbReference type="GO" id="GO:0046872">
    <property type="term" value="F:metal ion binding"/>
    <property type="evidence" value="ECO:0007669"/>
    <property type="project" value="UniProtKB-KW"/>
</dbReference>
<sequence length="150" mass="16731">MKGWLLDTHIVSALANPNGAPSVKAWATAQPEHRMFLSVLALAEYDKGIYNLEPDHPDRSRYIAARDALAERFSDRLLSVDDAIVYRWGAISGEVKRRIGQSPPVIDTLLAATAIEHGLFLVTRNIKDTRHSGAVIFNPWEDEPARFPLT</sequence>
<dbReference type="Pfam" id="PF01850">
    <property type="entry name" value="PIN"/>
    <property type="match status" value="1"/>
</dbReference>
<dbReference type="RefSeq" id="WP_070934693.1">
    <property type="nucleotide sequence ID" value="NZ_MIPT01000001.1"/>
</dbReference>
<dbReference type="Gene3D" id="3.40.50.1010">
    <property type="entry name" value="5'-nuclease"/>
    <property type="match status" value="1"/>
</dbReference>
<dbReference type="SUPFAM" id="SSF88723">
    <property type="entry name" value="PIN domain-like"/>
    <property type="match status" value="1"/>
</dbReference>
<keyword evidence="4" id="KW-0479">Metal-binding</keyword>
<comment type="similarity">
    <text evidence="7">Belongs to the PINc/VapC protein family.</text>
</comment>
<keyword evidence="10" id="KW-1185">Reference proteome</keyword>
<dbReference type="Proteomes" id="UP000179467">
    <property type="component" value="Unassembled WGS sequence"/>
</dbReference>
<dbReference type="AlphaFoldDB" id="A0A1S1HHF2"/>
<dbReference type="EMBL" id="MIPT01000001">
    <property type="protein sequence ID" value="OHT21674.1"/>
    <property type="molecule type" value="Genomic_DNA"/>
</dbReference>
<comment type="cofactor">
    <cofactor evidence="1">
        <name>Mg(2+)</name>
        <dbReference type="ChEBI" id="CHEBI:18420"/>
    </cofactor>
</comment>
<evidence type="ECO:0000256" key="3">
    <source>
        <dbReference type="ARBA" id="ARBA00022722"/>
    </source>
</evidence>
<evidence type="ECO:0000313" key="9">
    <source>
        <dbReference type="EMBL" id="OHT21674.1"/>
    </source>
</evidence>
<dbReference type="GO" id="GO:0016787">
    <property type="term" value="F:hydrolase activity"/>
    <property type="evidence" value="ECO:0007669"/>
    <property type="project" value="UniProtKB-KW"/>
</dbReference>
<feature type="domain" description="PIN" evidence="8">
    <location>
        <begin position="5"/>
        <end position="125"/>
    </location>
</feature>
<evidence type="ECO:0000313" key="10">
    <source>
        <dbReference type="Proteomes" id="UP000179467"/>
    </source>
</evidence>
<evidence type="ECO:0000256" key="1">
    <source>
        <dbReference type="ARBA" id="ARBA00001946"/>
    </source>
</evidence>
<keyword evidence="6" id="KW-0460">Magnesium</keyword>
<evidence type="ECO:0000256" key="4">
    <source>
        <dbReference type="ARBA" id="ARBA00022723"/>
    </source>
</evidence>
<evidence type="ECO:0000256" key="5">
    <source>
        <dbReference type="ARBA" id="ARBA00022801"/>
    </source>
</evidence>
<evidence type="ECO:0000256" key="2">
    <source>
        <dbReference type="ARBA" id="ARBA00022649"/>
    </source>
</evidence>
<keyword evidence="5" id="KW-0378">Hydrolase</keyword>
<evidence type="ECO:0000256" key="6">
    <source>
        <dbReference type="ARBA" id="ARBA00022842"/>
    </source>
</evidence>
<dbReference type="PANTHER" id="PTHR33653:SF1">
    <property type="entry name" value="RIBONUCLEASE VAPC2"/>
    <property type="match status" value="1"/>
</dbReference>
<evidence type="ECO:0000259" key="8">
    <source>
        <dbReference type="Pfam" id="PF01850"/>
    </source>
</evidence>
<dbReference type="CDD" id="cd18746">
    <property type="entry name" value="PIN_VapC4-5_FitB-like"/>
    <property type="match status" value="1"/>
</dbReference>
<comment type="caution">
    <text evidence="9">The sequence shown here is derived from an EMBL/GenBank/DDBJ whole genome shotgun (WGS) entry which is preliminary data.</text>
</comment>